<evidence type="ECO:0000313" key="2">
    <source>
        <dbReference type="Proteomes" id="UP000233551"/>
    </source>
</evidence>
<dbReference type="Proteomes" id="UP000233551">
    <property type="component" value="Unassembled WGS sequence"/>
</dbReference>
<accession>A0A2I0L4C0</accession>
<name>A0A2I0L4C0_PUNGR</name>
<organism evidence="1 2">
    <name type="scientific">Punica granatum</name>
    <name type="common">Pomegranate</name>
    <dbReference type="NCBI Taxonomy" id="22663"/>
    <lineage>
        <taxon>Eukaryota</taxon>
        <taxon>Viridiplantae</taxon>
        <taxon>Streptophyta</taxon>
        <taxon>Embryophyta</taxon>
        <taxon>Tracheophyta</taxon>
        <taxon>Spermatophyta</taxon>
        <taxon>Magnoliopsida</taxon>
        <taxon>eudicotyledons</taxon>
        <taxon>Gunneridae</taxon>
        <taxon>Pentapetalae</taxon>
        <taxon>rosids</taxon>
        <taxon>malvids</taxon>
        <taxon>Myrtales</taxon>
        <taxon>Lythraceae</taxon>
        <taxon>Punica</taxon>
    </lineage>
</organism>
<sequence length="233" mass="25297">MQTARQNTPHLANPPGKTPRTLQVHWVGAFEPCCSFGMRPVHIANPSGPSRLLFRTGVRPLRVRPDYFSAQGSVPIGSVPTSFLHRGPSPSGPSRLLFRIGVRPLRVRPDYFSAQGSVPFGSLPTTFPHRGPSPSGPSRLLFCTGVRPLRVRPDYLSAQGSVPSGLSQLPFCTGVRPLKSVPTTFLHRGPSPQVCPDFYISASGITSPHIQSRREKTVIRSSISIIAIKLGCF</sequence>
<keyword evidence="2" id="KW-1185">Reference proteome</keyword>
<gene>
    <name evidence="1" type="ORF">CRG98_004047</name>
</gene>
<evidence type="ECO:0000313" key="1">
    <source>
        <dbReference type="EMBL" id="PKI75559.1"/>
    </source>
</evidence>
<protein>
    <submittedName>
        <fullName evidence="1">Uncharacterized protein</fullName>
    </submittedName>
</protein>
<dbReference type="AlphaFoldDB" id="A0A2I0L4C0"/>
<dbReference type="EMBL" id="PGOL01000161">
    <property type="protein sequence ID" value="PKI75559.1"/>
    <property type="molecule type" value="Genomic_DNA"/>
</dbReference>
<reference evidence="1 2" key="1">
    <citation type="submission" date="2017-11" db="EMBL/GenBank/DDBJ databases">
        <title>De-novo sequencing of pomegranate (Punica granatum L.) genome.</title>
        <authorList>
            <person name="Akparov Z."/>
            <person name="Amiraslanov A."/>
            <person name="Hajiyeva S."/>
            <person name="Abbasov M."/>
            <person name="Kaur K."/>
            <person name="Hamwieh A."/>
            <person name="Solovyev V."/>
            <person name="Salamov A."/>
            <person name="Braich B."/>
            <person name="Kosarev P."/>
            <person name="Mahmoud A."/>
            <person name="Hajiyev E."/>
            <person name="Babayeva S."/>
            <person name="Izzatullayeva V."/>
            <person name="Mammadov A."/>
            <person name="Mammadov A."/>
            <person name="Sharifova S."/>
            <person name="Ojaghi J."/>
            <person name="Eynullazada K."/>
            <person name="Bayramov B."/>
            <person name="Abdulazimova A."/>
            <person name="Shahmuradov I."/>
        </authorList>
    </citation>
    <scope>NUCLEOTIDE SEQUENCE [LARGE SCALE GENOMIC DNA]</scope>
    <source>
        <strain evidence="2">cv. AG2017</strain>
        <tissue evidence="1">Leaf</tissue>
    </source>
</reference>
<proteinExistence type="predicted"/>
<comment type="caution">
    <text evidence="1">The sequence shown here is derived from an EMBL/GenBank/DDBJ whole genome shotgun (WGS) entry which is preliminary data.</text>
</comment>